<dbReference type="AlphaFoldDB" id="A0A3A5MH65"/>
<protein>
    <submittedName>
        <fullName evidence="1">Uncharacterized protein</fullName>
    </submittedName>
</protein>
<sequence length="131" mass="14388">MQSYESVKAETIHEVDLVEALLDPLDVVSVEENTKGDSFPCANRTGLLYTGQRLIEVSVDFDRPAWLKTLQRDYDDREWASTIETRSNSGEVTVTLVSPGGITLHISENETQAGAPLVVLESFSPCGTVDD</sequence>
<accession>A0A3A5MH65</accession>
<organism evidence="1 2">
    <name type="scientific">Cryobacterium melibiosiphilum</name>
    <dbReference type="NCBI Taxonomy" id="995039"/>
    <lineage>
        <taxon>Bacteria</taxon>
        <taxon>Bacillati</taxon>
        <taxon>Actinomycetota</taxon>
        <taxon>Actinomycetes</taxon>
        <taxon>Micrococcales</taxon>
        <taxon>Microbacteriaceae</taxon>
        <taxon>Cryobacterium</taxon>
    </lineage>
</organism>
<gene>
    <name evidence="1" type="ORF">D6T64_21540</name>
</gene>
<reference evidence="1 2" key="1">
    <citation type="submission" date="2018-09" db="EMBL/GenBank/DDBJ databases">
        <title>Novel species of Cryobacterium.</title>
        <authorList>
            <person name="Liu Q."/>
            <person name="Xin Y.-H."/>
        </authorList>
    </citation>
    <scope>NUCLEOTIDE SEQUENCE [LARGE SCALE GENOMIC DNA]</scope>
    <source>
        <strain evidence="1 2">Hh39</strain>
    </source>
</reference>
<evidence type="ECO:0000313" key="2">
    <source>
        <dbReference type="Proteomes" id="UP000272015"/>
    </source>
</evidence>
<name>A0A3A5MH65_9MICO</name>
<proteinExistence type="predicted"/>
<evidence type="ECO:0000313" key="1">
    <source>
        <dbReference type="EMBL" id="RJT84731.1"/>
    </source>
</evidence>
<keyword evidence="2" id="KW-1185">Reference proteome</keyword>
<comment type="caution">
    <text evidence="1">The sequence shown here is derived from an EMBL/GenBank/DDBJ whole genome shotgun (WGS) entry which is preliminary data.</text>
</comment>
<dbReference type="Proteomes" id="UP000272015">
    <property type="component" value="Unassembled WGS sequence"/>
</dbReference>
<dbReference type="EMBL" id="QZVS01000097">
    <property type="protein sequence ID" value="RJT84731.1"/>
    <property type="molecule type" value="Genomic_DNA"/>
</dbReference>